<evidence type="ECO:0000313" key="3">
    <source>
        <dbReference type="Proteomes" id="UP000185490"/>
    </source>
</evidence>
<dbReference type="Pfam" id="PF10728">
    <property type="entry name" value="DUF2520"/>
    <property type="match status" value="1"/>
</dbReference>
<sequence length="260" mass="29365">MKINIAGVGKVTTALLYNLKDKVEIGYILSRNKEKAEKISKELKQGIPVTYNDSFNFEGILFVGYTDKALPEAKEKLERFVTSNTTVIHFSGFYPSTIFPEKWHPASIHPNCPVIGNEISFKDVPFGIEGNIEIAKKIVGLLEGKPYVIPSESKTHYHLAAVIMSNFTHSLIYLAESIYEDANLPKELFTEVMESLLNNTIKNIKKSGTLKTITGPIFREDIEIINAEMELFCTKFPELCSLYDSFIQVILSMKEKTNEK</sequence>
<gene>
    <name evidence="2" type="ORF">BW47_03065</name>
</gene>
<dbReference type="Proteomes" id="UP000185490">
    <property type="component" value="Chromosome"/>
</dbReference>
<dbReference type="RefSeq" id="WP_012056802.1">
    <property type="nucleotide sequence ID" value="NZ_CP007389.1"/>
</dbReference>
<reference evidence="2 3" key="1">
    <citation type="submission" date="2014-02" db="EMBL/GenBank/DDBJ databases">
        <title>Diversity of Thermotogales isolates from hydrothermal vents.</title>
        <authorList>
            <person name="Haverkamp T.H.A."/>
            <person name="Lossouarn J."/>
            <person name="Geslin C."/>
            <person name="Nesbo C.L."/>
        </authorList>
    </citation>
    <scope>NUCLEOTIDE SEQUENCE [LARGE SCALE GENOMIC DNA]</scope>
    <source>
        <strain evidence="2 3">431</strain>
    </source>
</reference>
<evidence type="ECO:0000259" key="1">
    <source>
        <dbReference type="Pfam" id="PF10728"/>
    </source>
</evidence>
<evidence type="ECO:0000313" key="2">
    <source>
        <dbReference type="EMBL" id="APT73601.1"/>
    </source>
</evidence>
<keyword evidence="3" id="KW-1185">Reference proteome</keyword>
<organism evidence="2 3">
    <name type="scientific">Thermosipho melanesiensis</name>
    <dbReference type="NCBI Taxonomy" id="46541"/>
    <lineage>
        <taxon>Bacteria</taxon>
        <taxon>Thermotogati</taxon>
        <taxon>Thermotogota</taxon>
        <taxon>Thermotogae</taxon>
        <taxon>Thermotogales</taxon>
        <taxon>Fervidobacteriaceae</taxon>
        <taxon>Thermosipho</taxon>
    </lineage>
</organism>
<dbReference type="SUPFAM" id="SSF51735">
    <property type="entry name" value="NAD(P)-binding Rossmann-fold domains"/>
    <property type="match status" value="1"/>
</dbReference>
<name>A0ABN4V279_9BACT</name>
<dbReference type="InterPro" id="IPR008927">
    <property type="entry name" value="6-PGluconate_DH-like_C_sf"/>
</dbReference>
<accession>A0ABN4V279</accession>
<dbReference type="SUPFAM" id="SSF48179">
    <property type="entry name" value="6-phosphogluconate dehydrogenase C-terminal domain-like"/>
    <property type="match status" value="1"/>
</dbReference>
<dbReference type="EMBL" id="CP007389">
    <property type="protein sequence ID" value="APT73601.1"/>
    <property type="molecule type" value="Genomic_DNA"/>
</dbReference>
<dbReference type="InterPro" id="IPR037108">
    <property type="entry name" value="TM1727-like_C_sf"/>
</dbReference>
<proteinExistence type="predicted"/>
<dbReference type="InterPro" id="IPR018931">
    <property type="entry name" value="DUF2520"/>
</dbReference>
<protein>
    <recommendedName>
        <fullName evidence="1">DUF2520 domain-containing protein</fullName>
    </recommendedName>
</protein>
<dbReference type="Gene3D" id="1.10.1040.20">
    <property type="entry name" value="ProC-like, C-terminal domain"/>
    <property type="match status" value="1"/>
</dbReference>
<dbReference type="InterPro" id="IPR036291">
    <property type="entry name" value="NAD(P)-bd_dom_sf"/>
</dbReference>
<dbReference type="PANTHER" id="PTHR40459:SF1">
    <property type="entry name" value="CONSERVED HYPOTHETICAL ALANINE AND LEUCINE RICH PROTEIN"/>
    <property type="match status" value="1"/>
</dbReference>
<dbReference type="PANTHER" id="PTHR40459">
    <property type="entry name" value="CONSERVED HYPOTHETICAL ALANINE AND LEUCINE RICH PROTEIN"/>
    <property type="match status" value="1"/>
</dbReference>
<dbReference type="Gene3D" id="3.40.50.720">
    <property type="entry name" value="NAD(P)-binding Rossmann-like Domain"/>
    <property type="match status" value="1"/>
</dbReference>
<feature type="domain" description="DUF2520" evidence="1">
    <location>
        <begin position="125"/>
        <end position="245"/>
    </location>
</feature>